<dbReference type="Gene3D" id="1.20.5.340">
    <property type="match status" value="1"/>
</dbReference>
<evidence type="ECO:0000256" key="2">
    <source>
        <dbReference type="SAM" id="MobiDB-lite"/>
    </source>
</evidence>
<gene>
    <name evidence="3" type="ordered locus">Emtol_0719</name>
</gene>
<feature type="compositionally biased region" description="Polar residues" evidence="2">
    <location>
        <begin position="20"/>
        <end position="33"/>
    </location>
</feature>
<feature type="region of interest" description="Disordered" evidence="2">
    <location>
        <begin position="20"/>
        <end position="42"/>
    </location>
</feature>
<protein>
    <submittedName>
        <fullName evidence="3">Uncharacterized protein</fullName>
    </submittedName>
</protein>
<dbReference type="EMBL" id="CP002961">
    <property type="protein sequence ID" value="AFK01872.1"/>
    <property type="molecule type" value="Genomic_DNA"/>
</dbReference>
<sequence>MSDFLSKLKGLFIVTTPAEQQVNSTDNKPTANNTSQPAPATLATAPVTATGKVSDKFYEILFGAMETNNQPGFDYLEFKKSLQTLAKMPMDEATRYSSAYAAAQAMGVSNQQLNDSAQFYLNILKAEDAKFQESVNQQRQKQIGSKEKAIADLDATIKAKGEQIAKLTQEIAAHQEDMSKMKAEISDAVVKIETTLSDFHATYSDLVGQIGEDVEKIKKYLK</sequence>
<reference evidence="3 4" key="1">
    <citation type="submission" date="2011-07" db="EMBL/GenBank/DDBJ databases">
        <title>The complete genome of chromosome of Emticicia oligotrophica DSM 17448.</title>
        <authorList>
            <consortium name="US DOE Joint Genome Institute (JGI-PGF)"/>
            <person name="Lucas S."/>
            <person name="Han J."/>
            <person name="Lapidus A."/>
            <person name="Bruce D."/>
            <person name="Goodwin L."/>
            <person name="Pitluck S."/>
            <person name="Peters L."/>
            <person name="Kyrpides N."/>
            <person name="Mavromatis K."/>
            <person name="Ivanova N."/>
            <person name="Ovchinnikova G."/>
            <person name="Teshima H."/>
            <person name="Detter J.C."/>
            <person name="Tapia R."/>
            <person name="Han C."/>
            <person name="Land M."/>
            <person name="Hauser L."/>
            <person name="Markowitz V."/>
            <person name="Cheng J.-F."/>
            <person name="Hugenholtz P."/>
            <person name="Woyke T."/>
            <person name="Wu D."/>
            <person name="Tindall B."/>
            <person name="Pomrenke H."/>
            <person name="Brambilla E."/>
            <person name="Klenk H.-P."/>
            <person name="Eisen J.A."/>
        </authorList>
    </citation>
    <scope>NUCLEOTIDE SEQUENCE [LARGE SCALE GENOMIC DNA]</scope>
    <source>
        <strain evidence="3 4">DSM 17448</strain>
    </source>
</reference>
<dbReference type="RefSeq" id="WP_015027575.1">
    <property type="nucleotide sequence ID" value="NC_018748.1"/>
</dbReference>
<evidence type="ECO:0000313" key="4">
    <source>
        <dbReference type="Proteomes" id="UP000002875"/>
    </source>
</evidence>
<evidence type="ECO:0000256" key="1">
    <source>
        <dbReference type="SAM" id="Coils"/>
    </source>
</evidence>
<accession>A0ABN4AIE4</accession>
<organism evidence="3 4">
    <name type="scientific">Emticicia oligotrophica (strain DSM 17448 / CIP 109782 / MTCC 6937 / GPTSA100-15)</name>
    <dbReference type="NCBI Taxonomy" id="929562"/>
    <lineage>
        <taxon>Bacteria</taxon>
        <taxon>Pseudomonadati</taxon>
        <taxon>Bacteroidota</taxon>
        <taxon>Cytophagia</taxon>
        <taxon>Cytophagales</taxon>
        <taxon>Leadbetterellaceae</taxon>
        <taxon>Emticicia</taxon>
    </lineage>
</organism>
<dbReference type="Proteomes" id="UP000002875">
    <property type="component" value="Chromosome"/>
</dbReference>
<keyword evidence="4" id="KW-1185">Reference proteome</keyword>
<evidence type="ECO:0000313" key="3">
    <source>
        <dbReference type="EMBL" id="AFK01872.1"/>
    </source>
</evidence>
<name>A0ABN4AIE4_EMTOG</name>
<feature type="coiled-coil region" evidence="1">
    <location>
        <begin position="150"/>
        <end position="184"/>
    </location>
</feature>
<proteinExistence type="predicted"/>
<keyword evidence="1" id="KW-0175">Coiled coil</keyword>